<organism evidence="2 3">
    <name type="scientific">Cellulomonas humilata</name>
    <dbReference type="NCBI Taxonomy" id="144055"/>
    <lineage>
        <taxon>Bacteria</taxon>
        <taxon>Bacillati</taxon>
        <taxon>Actinomycetota</taxon>
        <taxon>Actinomycetes</taxon>
        <taxon>Micrococcales</taxon>
        <taxon>Cellulomonadaceae</taxon>
        <taxon>Cellulomonas</taxon>
    </lineage>
</organism>
<feature type="transmembrane region" description="Helical" evidence="1">
    <location>
        <begin position="47"/>
        <end position="68"/>
    </location>
</feature>
<dbReference type="AlphaFoldDB" id="A0A7Y6DZB1"/>
<name>A0A7Y6DZB1_9CELL</name>
<evidence type="ECO:0000256" key="1">
    <source>
        <dbReference type="SAM" id="Phobius"/>
    </source>
</evidence>
<keyword evidence="1" id="KW-0812">Transmembrane</keyword>
<keyword evidence="1" id="KW-1133">Transmembrane helix</keyword>
<comment type="caution">
    <text evidence="2">The sequence shown here is derived from an EMBL/GenBank/DDBJ whole genome shotgun (WGS) entry which is preliminary data.</text>
</comment>
<keyword evidence="1" id="KW-0472">Membrane</keyword>
<evidence type="ECO:0000313" key="3">
    <source>
        <dbReference type="Proteomes" id="UP000565724"/>
    </source>
</evidence>
<protein>
    <submittedName>
        <fullName evidence="2">Uncharacterized protein</fullName>
    </submittedName>
</protein>
<proteinExistence type="predicted"/>
<accession>A0A7Y6DZB1</accession>
<feature type="transmembrane region" description="Helical" evidence="1">
    <location>
        <begin position="75"/>
        <end position="94"/>
    </location>
</feature>
<keyword evidence="3" id="KW-1185">Reference proteome</keyword>
<reference evidence="2 3" key="1">
    <citation type="submission" date="2020-05" db="EMBL/GenBank/DDBJ databases">
        <title>Genome Sequencing of Type Strains.</title>
        <authorList>
            <person name="Lemaire J.F."/>
            <person name="Inderbitzin P."/>
            <person name="Gregorio O.A."/>
            <person name="Collins S.B."/>
            <person name="Wespe N."/>
            <person name="Knight-Connoni V."/>
        </authorList>
    </citation>
    <scope>NUCLEOTIDE SEQUENCE [LARGE SCALE GENOMIC DNA]</scope>
    <source>
        <strain evidence="2 3">ATCC 25174</strain>
    </source>
</reference>
<dbReference type="EMBL" id="JABMCI010000070">
    <property type="protein sequence ID" value="NUU19523.1"/>
    <property type="molecule type" value="Genomic_DNA"/>
</dbReference>
<sequence length="117" mass="11873">MDLYSAVLTTAPFILLAVSGGLAFGPPPVTARHRARGQARLWIANDLTAATSIVCGAVISLLVLGGVVDRSGTTSGVAVFTGALSLVLLAAHAFGEILERYVPPAPGTGEQPSFAAE</sequence>
<dbReference type="Proteomes" id="UP000565724">
    <property type="component" value="Unassembled WGS sequence"/>
</dbReference>
<evidence type="ECO:0000313" key="2">
    <source>
        <dbReference type="EMBL" id="NUU19523.1"/>
    </source>
</evidence>
<dbReference type="RefSeq" id="WP_175349385.1">
    <property type="nucleotide sequence ID" value="NZ_JABMCI010000070.1"/>
</dbReference>
<gene>
    <name evidence="2" type="ORF">HP550_19925</name>
</gene>